<reference evidence="3" key="1">
    <citation type="journal article" date="2013" name="Science">
        <title>The Amborella genome and the evolution of flowering plants.</title>
        <authorList>
            <consortium name="Amborella Genome Project"/>
        </authorList>
    </citation>
    <scope>NUCLEOTIDE SEQUENCE [LARGE SCALE GENOMIC DNA]</scope>
</reference>
<proteinExistence type="predicted"/>
<keyword evidence="3" id="KW-1185">Reference proteome</keyword>
<feature type="compositionally biased region" description="Polar residues" evidence="1">
    <location>
        <begin position="278"/>
        <end position="292"/>
    </location>
</feature>
<feature type="region of interest" description="Disordered" evidence="1">
    <location>
        <begin position="248"/>
        <end position="311"/>
    </location>
</feature>
<dbReference type="Gramene" id="ERM97560">
    <property type="protein sequence ID" value="ERM97560"/>
    <property type="gene ID" value="AMTR_s00200p00030510"/>
</dbReference>
<dbReference type="EMBL" id="KI396072">
    <property type="protein sequence ID" value="ERM97560.1"/>
    <property type="molecule type" value="Genomic_DNA"/>
</dbReference>
<organism evidence="2 3">
    <name type="scientific">Amborella trichopoda</name>
    <dbReference type="NCBI Taxonomy" id="13333"/>
    <lineage>
        <taxon>Eukaryota</taxon>
        <taxon>Viridiplantae</taxon>
        <taxon>Streptophyta</taxon>
        <taxon>Embryophyta</taxon>
        <taxon>Tracheophyta</taxon>
        <taxon>Spermatophyta</taxon>
        <taxon>Magnoliopsida</taxon>
        <taxon>Amborellales</taxon>
        <taxon>Amborellaceae</taxon>
        <taxon>Amborella</taxon>
    </lineage>
</organism>
<protein>
    <submittedName>
        <fullName evidence="2">Uncharacterized protein</fullName>
    </submittedName>
</protein>
<accession>W1NRC2</accession>
<sequence>MAGTSSAPPPVQVLNVSQLPHVGKLGSDLYTAVSLAWETSLGELEPSQEITWPSHITYEGESTQLCNCQEDEDVGSSTSWADESQRVEAIKASKKAVSPLRRSKGICMTLRLLVRAGRHDGRAGRRLVPPPFSIIFDLDDHLADWWKLAKPRLLSEDEDGMKLLSLKKKTRSFFNKLDAIFGWGEWGVAPPQEEELASVPRACLRVKLILTRLDGGGKIRRGRERERGGQSLHPFLLLLLERERHSRKGDLPSKADSSILSHARQARSGAHKAPDSPPTATSSVPVATSQPVDSWPGWASAPPLDPGHSSRSLASRVEFGMTSAASASVASPANPATSISPTLKLEQKEMGASSSSSCLVSGAGLGFACLKRACGKLASWASRYCKGYDASWL</sequence>
<evidence type="ECO:0000256" key="1">
    <source>
        <dbReference type="SAM" id="MobiDB-lite"/>
    </source>
</evidence>
<evidence type="ECO:0000313" key="2">
    <source>
        <dbReference type="EMBL" id="ERM97560.1"/>
    </source>
</evidence>
<dbReference type="Proteomes" id="UP000017836">
    <property type="component" value="Unassembled WGS sequence"/>
</dbReference>
<gene>
    <name evidence="2" type="ORF">AMTR_s00200p00030510</name>
</gene>
<evidence type="ECO:0000313" key="3">
    <source>
        <dbReference type="Proteomes" id="UP000017836"/>
    </source>
</evidence>
<dbReference type="HOGENOM" id="CLU_702755_0_0_1"/>
<dbReference type="AlphaFoldDB" id="W1NRC2"/>
<name>W1NRC2_AMBTC</name>